<evidence type="ECO:0000313" key="3">
    <source>
        <dbReference type="Proteomes" id="UP001229421"/>
    </source>
</evidence>
<reference evidence="2" key="1">
    <citation type="journal article" date="2023" name="bioRxiv">
        <title>Improved chromosome-level genome assembly for marigold (Tagetes erecta).</title>
        <authorList>
            <person name="Jiang F."/>
            <person name="Yuan L."/>
            <person name="Wang S."/>
            <person name="Wang H."/>
            <person name="Xu D."/>
            <person name="Wang A."/>
            <person name="Fan W."/>
        </authorList>
    </citation>
    <scope>NUCLEOTIDE SEQUENCE</scope>
    <source>
        <strain evidence="2">WSJ</strain>
        <tissue evidence="2">Leaf</tissue>
    </source>
</reference>
<keyword evidence="3" id="KW-1185">Reference proteome</keyword>
<protein>
    <submittedName>
        <fullName evidence="2">Uncharacterized protein</fullName>
    </submittedName>
</protein>
<keyword evidence="1" id="KW-0812">Transmembrane</keyword>
<evidence type="ECO:0000256" key="1">
    <source>
        <dbReference type="SAM" id="Phobius"/>
    </source>
</evidence>
<dbReference type="EMBL" id="JAUHHV010000001">
    <property type="protein sequence ID" value="KAK1441205.1"/>
    <property type="molecule type" value="Genomic_DNA"/>
</dbReference>
<dbReference type="Proteomes" id="UP001229421">
    <property type="component" value="Unassembled WGS sequence"/>
</dbReference>
<dbReference type="AlphaFoldDB" id="A0AAD8LPM1"/>
<sequence length="73" mass="8019">MSCDDLRPLATSRMKLASGDGSFQGCGDRVVLWWFCGSGLLYWWWCIAAAAENRVAHGADDVDCFLVSAGLCW</sequence>
<accession>A0AAD8LPM1</accession>
<comment type="caution">
    <text evidence="2">The sequence shown here is derived from an EMBL/GenBank/DDBJ whole genome shotgun (WGS) entry which is preliminary data.</text>
</comment>
<evidence type="ECO:0000313" key="2">
    <source>
        <dbReference type="EMBL" id="KAK1441205.1"/>
    </source>
</evidence>
<gene>
    <name evidence="2" type="ORF">QVD17_07046</name>
</gene>
<feature type="transmembrane region" description="Helical" evidence="1">
    <location>
        <begin position="31"/>
        <end position="51"/>
    </location>
</feature>
<keyword evidence="1" id="KW-1133">Transmembrane helix</keyword>
<proteinExistence type="predicted"/>
<organism evidence="2 3">
    <name type="scientific">Tagetes erecta</name>
    <name type="common">African marigold</name>
    <dbReference type="NCBI Taxonomy" id="13708"/>
    <lineage>
        <taxon>Eukaryota</taxon>
        <taxon>Viridiplantae</taxon>
        <taxon>Streptophyta</taxon>
        <taxon>Embryophyta</taxon>
        <taxon>Tracheophyta</taxon>
        <taxon>Spermatophyta</taxon>
        <taxon>Magnoliopsida</taxon>
        <taxon>eudicotyledons</taxon>
        <taxon>Gunneridae</taxon>
        <taxon>Pentapetalae</taxon>
        <taxon>asterids</taxon>
        <taxon>campanulids</taxon>
        <taxon>Asterales</taxon>
        <taxon>Asteraceae</taxon>
        <taxon>Asteroideae</taxon>
        <taxon>Heliantheae alliance</taxon>
        <taxon>Tageteae</taxon>
        <taxon>Tagetes</taxon>
    </lineage>
</organism>
<name>A0AAD8LPM1_TARER</name>
<keyword evidence="1" id="KW-0472">Membrane</keyword>